<protein>
    <submittedName>
        <fullName evidence="2">Uncharacterized protein</fullName>
    </submittedName>
</protein>
<dbReference type="Proteomes" id="UP000372890">
    <property type="component" value="Unassembled WGS sequence"/>
</dbReference>
<evidence type="ECO:0000256" key="1">
    <source>
        <dbReference type="SAM" id="MobiDB-lite"/>
    </source>
</evidence>
<organism evidence="2 3">
    <name type="scientific">Escherichia coli</name>
    <dbReference type="NCBI Taxonomy" id="562"/>
    <lineage>
        <taxon>Bacteria</taxon>
        <taxon>Pseudomonadati</taxon>
        <taxon>Pseudomonadota</taxon>
        <taxon>Gammaproteobacteria</taxon>
        <taxon>Enterobacterales</taxon>
        <taxon>Enterobacteriaceae</taxon>
        <taxon>Escherichia</taxon>
    </lineage>
</organism>
<gene>
    <name evidence="2" type="ORF">NCTC9001_04144</name>
</gene>
<name>A0A484YAM8_ECOLX</name>
<dbReference type="EMBL" id="CAADIS010000005">
    <property type="protein sequence ID" value="VFS31289.1"/>
    <property type="molecule type" value="Genomic_DNA"/>
</dbReference>
<feature type="region of interest" description="Disordered" evidence="1">
    <location>
        <begin position="29"/>
        <end position="55"/>
    </location>
</feature>
<proteinExistence type="predicted"/>
<sequence length="55" mass="5857">MGESMSTIVILFSCFAGLLTTCGMADKSGDPDGVSCPGPTPSWMRKTRKLTSERT</sequence>
<reference evidence="2 3" key="1">
    <citation type="submission" date="2019-03" db="EMBL/GenBank/DDBJ databases">
        <authorList>
            <consortium name="Pathogen Informatics"/>
        </authorList>
    </citation>
    <scope>NUCLEOTIDE SEQUENCE [LARGE SCALE GENOMIC DNA]</scope>
    <source>
        <strain evidence="2 3">NCTC9001</strain>
    </source>
</reference>
<accession>A0A484YAM8</accession>
<dbReference type="AlphaFoldDB" id="A0A484YAM8"/>
<evidence type="ECO:0000313" key="2">
    <source>
        <dbReference type="EMBL" id="VFS31289.1"/>
    </source>
</evidence>
<evidence type="ECO:0000313" key="3">
    <source>
        <dbReference type="Proteomes" id="UP000372890"/>
    </source>
</evidence>